<gene>
    <name evidence="1" type="ORF">KUF71_003366</name>
</gene>
<organism evidence="1 2">
    <name type="scientific">Frankliniella fusca</name>
    <dbReference type="NCBI Taxonomy" id="407009"/>
    <lineage>
        <taxon>Eukaryota</taxon>
        <taxon>Metazoa</taxon>
        <taxon>Ecdysozoa</taxon>
        <taxon>Arthropoda</taxon>
        <taxon>Hexapoda</taxon>
        <taxon>Insecta</taxon>
        <taxon>Pterygota</taxon>
        <taxon>Neoptera</taxon>
        <taxon>Paraneoptera</taxon>
        <taxon>Thysanoptera</taxon>
        <taxon>Terebrantia</taxon>
        <taxon>Thripoidea</taxon>
        <taxon>Thripidae</taxon>
        <taxon>Frankliniella</taxon>
    </lineage>
</organism>
<sequence>MQVSPNTKAAADRVGLDTPSEELIILLSSEESDAFTDDLAKVIDNDSLMISDNSMRLSATATASATGSMTIAEAEHCIKETERMEVNMCLQNPLAFLYLSITEGMSKPLIRDSQYYGQDNSSNTRKIDKMLAREFANHPDAPIMTQLGLRSEMLTEWVVGNPTVRKISEFTSTLTRLWSAMVIREMLKDPDHFEELCIAYGFDRSSALELTSSLASRCQNLKNVSLAMHDSGGIHHFPILW</sequence>
<dbReference type="EMBL" id="JAHWGI010000064">
    <property type="protein sequence ID" value="KAK3908554.1"/>
    <property type="molecule type" value="Genomic_DNA"/>
</dbReference>
<proteinExistence type="predicted"/>
<dbReference type="AlphaFoldDB" id="A0AAE1L7E4"/>
<name>A0AAE1L7E4_9NEOP</name>
<keyword evidence="2" id="KW-1185">Reference proteome</keyword>
<evidence type="ECO:0000313" key="1">
    <source>
        <dbReference type="EMBL" id="KAK3908554.1"/>
    </source>
</evidence>
<dbReference type="Proteomes" id="UP001219518">
    <property type="component" value="Unassembled WGS sequence"/>
</dbReference>
<accession>A0AAE1L7E4</accession>
<comment type="caution">
    <text evidence="1">The sequence shown here is derived from an EMBL/GenBank/DDBJ whole genome shotgun (WGS) entry which is preliminary data.</text>
</comment>
<evidence type="ECO:0000313" key="2">
    <source>
        <dbReference type="Proteomes" id="UP001219518"/>
    </source>
</evidence>
<reference evidence="1" key="2">
    <citation type="journal article" date="2023" name="BMC Genomics">
        <title>Pest status, molecular evolution, and epigenetic factors derived from the genome assembly of Frankliniella fusca, a thysanopteran phytovirus vector.</title>
        <authorList>
            <person name="Catto M.A."/>
            <person name="Labadie P.E."/>
            <person name="Jacobson A.L."/>
            <person name="Kennedy G.G."/>
            <person name="Srinivasan R."/>
            <person name="Hunt B.G."/>
        </authorList>
    </citation>
    <scope>NUCLEOTIDE SEQUENCE</scope>
    <source>
        <strain evidence="1">PL_HMW_Pooled</strain>
    </source>
</reference>
<reference evidence="1" key="1">
    <citation type="submission" date="2021-07" db="EMBL/GenBank/DDBJ databases">
        <authorList>
            <person name="Catto M.A."/>
            <person name="Jacobson A."/>
            <person name="Kennedy G."/>
            <person name="Labadie P."/>
            <person name="Hunt B.G."/>
            <person name="Srinivasan R."/>
        </authorList>
    </citation>
    <scope>NUCLEOTIDE SEQUENCE</scope>
    <source>
        <strain evidence="1">PL_HMW_Pooled</strain>
        <tissue evidence="1">Head</tissue>
    </source>
</reference>
<protein>
    <submittedName>
        <fullName evidence="1">Protein GlcT</fullName>
    </submittedName>
</protein>